<comment type="function">
    <text evidence="4">Binds to the 23S rRNA.</text>
</comment>
<feature type="binding site" evidence="4">
    <location>
        <position position="94"/>
    </location>
    <ligand>
        <name>Zn(2+)</name>
        <dbReference type="ChEBI" id="CHEBI:29105"/>
    </ligand>
</feature>
<evidence type="ECO:0000256" key="3">
    <source>
        <dbReference type="ARBA" id="ARBA00023274"/>
    </source>
</evidence>
<dbReference type="AlphaFoldDB" id="A0AAV3S3J6"/>
<accession>A0AAV3S3J6</accession>
<comment type="subunit">
    <text evidence="4">Part of the 50S ribosomal subunit.</text>
</comment>
<keyword evidence="4" id="KW-0863">Zinc-finger</keyword>
<dbReference type="InterPro" id="IPR011331">
    <property type="entry name" value="Ribosomal_eL37/eL43"/>
</dbReference>
<dbReference type="GO" id="GO:0008270">
    <property type="term" value="F:zinc ion binding"/>
    <property type="evidence" value="ECO:0007669"/>
    <property type="project" value="UniProtKB-UniRule"/>
</dbReference>
<dbReference type="GO" id="GO:0005840">
    <property type="term" value="C:ribosome"/>
    <property type="evidence" value="ECO:0007669"/>
    <property type="project" value="UniProtKB-KW"/>
</dbReference>
<feature type="binding site" evidence="4">
    <location>
        <position position="91"/>
    </location>
    <ligand>
        <name>Zn(2+)</name>
        <dbReference type="ChEBI" id="CHEBI:29105"/>
    </ligand>
</feature>
<keyword evidence="4" id="KW-0862">Zinc</keyword>
<evidence type="ECO:0000256" key="4">
    <source>
        <dbReference type="HAMAP-Rule" id="MF_00327"/>
    </source>
</evidence>
<keyword evidence="6" id="KW-1185">Reference proteome</keyword>
<dbReference type="Gene3D" id="2.20.25.30">
    <property type="match status" value="1"/>
</dbReference>
<evidence type="ECO:0000256" key="2">
    <source>
        <dbReference type="ARBA" id="ARBA00022980"/>
    </source>
</evidence>
<evidence type="ECO:0000256" key="1">
    <source>
        <dbReference type="ARBA" id="ARBA00022884"/>
    </source>
</evidence>
<evidence type="ECO:0000313" key="5">
    <source>
        <dbReference type="EMBL" id="GAA0293250.1"/>
    </source>
</evidence>
<keyword evidence="1 4" id="KW-0694">RNA-binding</keyword>
<dbReference type="InterPro" id="IPR011332">
    <property type="entry name" value="Ribosomal_zn-bd"/>
</dbReference>
<reference evidence="5 6" key="1">
    <citation type="journal article" date="2019" name="Int. J. Syst. Evol. Microbiol.">
        <title>The Global Catalogue of Microorganisms (GCM) 10K type strain sequencing project: providing services to taxonomists for standard genome sequencing and annotation.</title>
        <authorList>
            <consortium name="The Broad Institute Genomics Platform"/>
            <consortium name="The Broad Institute Genome Sequencing Center for Infectious Disease"/>
            <person name="Wu L."/>
            <person name="Ma J."/>
        </authorList>
    </citation>
    <scope>NUCLEOTIDE SEQUENCE [LARGE SCALE GENOMIC DNA]</scope>
    <source>
        <strain evidence="5 6">JCM 16330</strain>
    </source>
</reference>
<keyword evidence="4" id="KW-0699">rRNA-binding</keyword>
<feature type="zinc finger region" description="C4-type" evidence="4">
    <location>
        <begin position="73"/>
        <end position="94"/>
    </location>
</feature>
<dbReference type="SUPFAM" id="SSF57829">
    <property type="entry name" value="Zn-binding ribosomal proteins"/>
    <property type="match status" value="1"/>
</dbReference>
<comment type="cofactor">
    <cofactor evidence="4">
        <name>Zn(2+)</name>
        <dbReference type="ChEBI" id="CHEBI:29105"/>
    </cofactor>
    <text evidence="4">Binds 1 zinc ion per subunit.</text>
</comment>
<dbReference type="PANTHER" id="PTHR48129">
    <property type="entry name" value="60S RIBOSOMAL PROTEIN L37A"/>
    <property type="match status" value="1"/>
</dbReference>
<gene>
    <name evidence="4" type="primary">rpl37ae</name>
    <name evidence="5" type="ORF">GCM10009066_04830</name>
</gene>
<dbReference type="NCBIfam" id="NF003058">
    <property type="entry name" value="PRK03976.1"/>
    <property type="match status" value="1"/>
</dbReference>
<keyword evidence="2 4" id="KW-0689">Ribosomal protein</keyword>
<comment type="caution">
    <text evidence="5">The sequence shown here is derived from an EMBL/GenBank/DDBJ whole genome shotgun (WGS) entry which is preliminary data.</text>
</comment>
<feature type="binding site" evidence="4">
    <location>
        <position position="76"/>
    </location>
    <ligand>
        <name>Zn(2+)</name>
        <dbReference type="ChEBI" id="CHEBI:29105"/>
    </ligand>
</feature>
<feature type="binding site" evidence="4">
    <location>
        <position position="73"/>
    </location>
    <ligand>
        <name>Zn(2+)</name>
        <dbReference type="ChEBI" id="CHEBI:29105"/>
    </ligand>
</feature>
<proteinExistence type="inferred from homology"/>
<dbReference type="InterPro" id="IPR002674">
    <property type="entry name" value="Ribosomal_eL43"/>
</dbReference>
<keyword evidence="4" id="KW-0479">Metal-binding</keyword>
<keyword evidence="3 4" id="KW-0687">Ribonucleoprotein</keyword>
<dbReference type="GO" id="GO:1990904">
    <property type="term" value="C:ribonucleoprotein complex"/>
    <property type="evidence" value="ECO:0007669"/>
    <property type="project" value="UniProtKB-KW"/>
</dbReference>
<name>A0AAV3S3J6_9EURY</name>
<dbReference type="PANTHER" id="PTHR48129:SF1">
    <property type="entry name" value="LARGE RIBOSOMAL SUBUNIT PROTEIN EL43"/>
    <property type="match status" value="1"/>
</dbReference>
<comment type="similarity">
    <text evidence="4">Belongs to the eukaryotic ribosomal protein eL43 family. Putative zinc-binding subfamily.</text>
</comment>
<organism evidence="5 6">
    <name type="scientific">Halarchaeum salinum</name>
    <dbReference type="NCBI Taxonomy" id="489912"/>
    <lineage>
        <taxon>Archaea</taxon>
        <taxon>Methanobacteriati</taxon>
        <taxon>Methanobacteriota</taxon>
        <taxon>Stenosarchaea group</taxon>
        <taxon>Halobacteria</taxon>
        <taxon>Halobacteriales</taxon>
        <taxon>Halobacteriaceae</taxon>
    </lineage>
</organism>
<dbReference type="NCBIfam" id="TIGR00280">
    <property type="entry name" value="eL43_euk_arch"/>
    <property type="match status" value="1"/>
</dbReference>
<dbReference type="EMBL" id="BAAABL010000021">
    <property type="protein sequence ID" value="GAA0293250.1"/>
    <property type="molecule type" value="Genomic_DNA"/>
</dbReference>
<dbReference type="GO" id="GO:0070180">
    <property type="term" value="F:large ribosomal subunit rRNA binding"/>
    <property type="evidence" value="ECO:0007669"/>
    <property type="project" value="UniProtKB-UniRule"/>
</dbReference>
<dbReference type="HAMAP" id="MF_00327">
    <property type="entry name" value="Ribosomal_eL43"/>
    <property type="match status" value="1"/>
</dbReference>
<sequence length="128" mass="13723">MDRRGEWCQRAWHVAADDRLVGLMCALGLVFDIMASKGSSGTGSAGRFGARYGRVARRRVSEIESDTNADHTCPDCGSDAVDRKGTGIWQCGKCDYKFAGGAYRPATPGGEAVTRSIRTALSEDESEA</sequence>
<dbReference type="Proteomes" id="UP001500837">
    <property type="component" value="Unassembled WGS sequence"/>
</dbReference>
<dbReference type="Pfam" id="PF01780">
    <property type="entry name" value="Ribosomal_L37ae"/>
    <property type="match status" value="1"/>
</dbReference>
<dbReference type="GO" id="GO:0006412">
    <property type="term" value="P:translation"/>
    <property type="evidence" value="ECO:0007669"/>
    <property type="project" value="UniProtKB-UniRule"/>
</dbReference>
<protein>
    <recommendedName>
        <fullName evidence="4">Large ribosomal subunit protein eL43</fullName>
    </recommendedName>
</protein>
<evidence type="ECO:0000313" key="6">
    <source>
        <dbReference type="Proteomes" id="UP001500837"/>
    </source>
</evidence>
<dbReference type="InterPro" id="IPR050522">
    <property type="entry name" value="Ribosomal_protein_eL43"/>
</dbReference>
<dbReference type="GO" id="GO:0003735">
    <property type="term" value="F:structural constituent of ribosome"/>
    <property type="evidence" value="ECO:0007669"/>
    <property type="project" value="InterPro"/>
</dbReference>